<feature type="signal peptide" evidence="9">
    <location>
        <begin position="1"/>
        <end position="28"/>
    </location>
</feature>
<keyword evidence="11" id="KW-1185">Reference proteome</keyword>
<dbReference type="SUPFAM" id="SSF56954">
    <property type="entry name" value="Outer membrane efflux proteins (OEP)"/>
    <property type="match status" value="1"/>
</dbReference>
<dbReference type="RefSeq" id="WP_269818677.1">
    <property type="nucleotide sequence ID" value="NZ_CP114976.1"/>
</dbReference>
<feature type="coiled-coil region" evidence="8">
    <location>
        <begin position="230"/>
        <end position="259"/>
    </location>
</feature>
<evidence type="ECO:0000256" key="6">
    <source>
        <dbReference type="ARBA" id="ARBA00023136"/>
    </source>
</evidence>
<evidence type="ECO:0000256" key="7">
    <source>
        <dbReference type="ARBA" id="ARBA00023237"/>
    </source>
</evidence>
<reference evidence="10 11" key="1">
    <citation type="submission" date="2022-12" db="EMBL/GenBank/DDBJ databases">
        <title>Coexistence and Characterization of a Novel Tigecycline Resistance gene tet(X) variant and blaNDM-1 in a Pseudomonas caeni Isolate of Chicken Origin.</title>
        <authorList>
            <person name="Lu X."/>
            <person name="Zhang L."/>
            <person name="Li R."/>
            <person name="Wang Z."/>
        </authorList>
    </citation>
    <scope>NUCLEOTIDE SEQUENCE [LARGE SCALE GENOMIC DNA]</scope>
    <source>
        <strain evidence="10 11">CE14</strain>
    </source>
</reference>
<dbReference type="GO" id="GO:0009279">
    <property type="term" value="C:cell outer membrane"/>
    <property type="evidence" value="ECO:0007669"/>
    <property type="project" value="UniProtKB-SubCell"/>
</dbReference>
<dbReference type="Pfam" id="PF02321">
    <property type="entry name" value="OEP"/>
    <property type="match status" value="2"/>
</dbReference>
<keyword evidence="6" id="KW-0472">Membrane</keyword>
<dbReference type="GO" id="GO:0015288">
    <property type="term" value="F:porin activity"/>
    <property type="evidence" value="ECO:0007669"/>
    <property type="project" value="TreeGrafter"/>
</dbReference>
<keyword evidence="3" id="KW-0813">Transport</keyword>
<dbReference type="InterPro" id="IPR051906">
    <property type="entry name" value="TolC-like"/>
</dbReference>
<dbReference type="Proteomes" id="UP001212189">
    <property type="component" value="Chromosome"/>
</dbReference>
<accession>A0AAF0AJQ5</accession>
<dbReference type="Gene3D" id="1.20.1600.10">
    <property type="entry name" value="Outer membrane efflux proteins (OEP)"/>
    <property type="match status" value="1"/>
</dbReference>
<comment type="subcellular location">
    <subcellularLocation>
        <location evidence="1">Cell outer membrane</location>
    </subcellularLocation>
</comment>
<evidence type="ECO:0000256" key="2">
    <source>
        <dbReference type="ARBA" id="ARBA00007613"/>
    </source>
</evidence>
<evidence type="ECO:0000313" key="10">
    <source>
        <dbReference type="EMBL" id="WBE25735.1"/>
    </source>
</evidence>
<keyword evidence="4" id="KW-1134">Transmembrane beta strand</keyword>
<sequence length="481" mass="52646">MSLNKLSKAAKVCWIVVSCIAFSAQSLAQINTAPAIAPQYSASAAQPLRFSEAQKLLFSYSWQLAAAQADLDSKIARQESVELLGGPSVLLAADRIHYNLDAEVNLNKVTNDAIGDISGGQLHLPGFVHLPNTEIRRKGNVNTVNALVAWPIYTGGKITATKDFIAAQTDEAAADARSANSMVYAELVTRYFGAQLAQKAAKLRQDALQAITIHDKTAQRMLDEGLIAKVERLEAQVALEDAKRDAHQANNQAELANIALQRLLQSEQVVSPTTPLFISQRSLAPVAEFINLALVNHPILAKVAAKKEQAEALHKADESLWKPGVTAFAQQQLNKSQKNRMAGVSVHWTLWGPLDRRSSNRSTLAQIHQAEYSDQQAKEDISVLVEMNWRTVNDARQAYFALDSNIALAHEFLRLRQAGLREGTSTVSDLIDAQVNLTKVRTEQAQAANNYIQALMHLLTSAGIPDQFEDYLNSASTQVKL</sequence>
<dbReference type="PANTHER" id="PTHR30026">
    <property type="entry name" value="OUTER MEMBRANE PROTEIN TOLC"/>
    <property type="match status" value="1"/>
</dbReference>
<keyword evidence="8" id="KW-0175">Coiled coil</keyword>
<dbReference type="KEGG" id="dce:O6P33_02520"/>
<feature type="chain" id="PRO_5042298157" evidence="9">
    <location>
        <begin position="29"/>
        <end position="481"/>
    </location>
</feature>
<evidence type="ECO:0000256" key="8">
    <source>
        <dbReference type="SAM" id="Coils"/>
    </source>
</evidence>
<evidence type="ECO:0000256" key="1">
    <source>
        <dbReference type="ARBA" id="ARBA00004442"/>
    </source>
</evidence>
<evidence type="ECO:0000256" key="4">
    <source>
        <dbReference type="ARBA" id="ARBA00022452"/>
    </source>
</evidence>
<organism evidence="10 11">
    <name type="scientific">Denitrificimonas caeni</name>
    <dbReference type="NCBI Taxonomy" id="521720"/>
    <lineage>
        <taxon>Bacteria</taxon>
        <taxon>Pseudomonadati</taxon>
        <taxon>Pseudomonadota</taxon>
        <taxon>Gammaproteobacteria</taxon>
        <taxon>Pseudomonadales</taxon>
        <taxon>Pseudomonadaceae</taxon>
        <taxon>Denitrificimonas</taxon>
    </lineage>
</organism>
<dbReference type="GO" id="GO:1990281">
    <property type="term" value="C:efflux pump complex"/>
    <property type="evidence" value="ECO:0007669"/>
    <property type="project" value="TreeGrafter"/>
</dbReference>
<dbReference type="GO" id="GO:0015562">
    <property type="term" value="F:efflux transmembrane transporter activity"/>
    <property type="evidence" value="ECO:0007669"/>
    <property type="project" value="InterPro"/>
</dbReference>
<proteinExistence type="inferred from homology"/>
<dbReference type="AlphaFoldDB" id="A0AAF0AJQ5"/>
<comment type="similarity">
    <text evidence="2">Belongs to the outer membrane factor (OMF) (TC 1.B.17) family.</text>
</comment>
<keyword evidence="9" id="KW-0732">Signal</keyword>
<evidence type="ECO:0000313" key="11">
    <source>
        <dbReference type="Proteomes" id="UP001212189"/>
    </source>
</evidence>
<dbReference type="InterPro" id="IPR003423">
    <property type="entry name" value="OMP_efflux"/>
</dbReference>
<keyword evidence="5" id="KW-0812">Transmembrane</keyword>
<evidence type="ECO:0000256" key="5">
    <source>
        <dbReference type="ARBA" id="ARBA00022692"/>
    </source>
</evidence>
<gene>
    <name evidence="10" type="ORF">O6P33_02520</name>
</gene>
<dbReference type="PANTHER" id="PTHR30026:SF5">
    <property type="entry name" value="ABC-TYPE EFFLUX SYSTEM SECRETIN COMPONENT"/>
    <property type="match status" value="1"/>
</dbReference>
<protein>
    <submittedName>
        <fullName evidence="10">TolC family protein</fullName>
    </submittedName>
</protein>
<keyword evidence="7" id="KW-0998">Cell outer membrane</keyword>
<name>A0AAF0AJQ5_9GAMM</name>
<evidence type="ECO:0000256" key="9">
    <source>
        <dbReference type="SAM" id="SignalP"/>
    </source>
</evidence>
<evidence type="ECO:0000256" key="3">
    <source>
        <dbReference type="ARBA" id="ARBA00022448"/>
    </source>
</evidence>
<dbReference type="EMBL" id="CP114976">
    <property type="protein sequence ID" value="WBE25735.1"/>
    <property type="molecule type" value="Genomic_DNA"/>
</dbReference>